<dbReference type="InterPro" id="IPR029033">
    <property type="entry name" value="His_PPase_superfam"/>
</dbReference>
<dbReference type="InterPro" id="IPR013078">
    <property type="entry name" value="His_Pase_superF_clade-1"/>
</dbReference>
<dbReference type="PIRSF" id="PIRSF000709">
    <property type="entry name" value="6PFK_2-Ptase"/>
    <property type="match status" value="1"/>
</dbReference>
<dbReference type="RefSeq" id="WP_148965976.1">
    <property type="nucleotide sequence ID" value="NZ_VTEU01000004.1"/>
</dbReference>
<dbReference type="InterPro" id="IPR050275">
    <property type="entry name" value="PGM_Phosphatase"/>
</dbReference>
<proteinExistence type="predicted"/>
<dbReference type="GO" id="GO:0005737">
    <property type="term" value="C:cytoplasm"/>
    <property type="evidence" value="ECO:0007669"/>
    <property type="project" value="TreeGrafter"/>
</dbReference>
<dbReference type="CDD" id="cd07067">
    <property type="entry name" value="HP_PGM_like"/>
    <property type="match status" value="1"/>
</dbReference>
<protein>
    <submittedName>
        <fullName evidence="1">Histidine phosphatase family protein</fullName>
    </submittedName>
</protein>
<dbReference type="GO" id="GO:0016791">
    <property type="term" value="F:phosphatase activity"/>
    <property type="evidence" value="ECO:0007669"/>
    <property type="project" value="TreeGrafter"/>
</dbReference>
<dbReference type="Proteomes" id="UP000323393">
    <property type="component" value="Unassembled WGS sequence"/>
</dbReference>
<evidence type="ECO:0000313" key="2">
    <source>
        <dbReference type="Proteomes" id="UP000323393"/>
    </source>
</evidence>
<dbReference type="PANTHER" id="PTHR48100">
    <property type="entry name" value="BROAD-SPECIFICITY PHOSPHATASE YOR283W-RELATED"/>
    <property type="match status" value="1"/>
</dbReference>
<accession>A0AA94WMT7</accession>
<dbReference type="EMBL" id="VTEU01000004">
    <property type="protein sequence ID" value="TYS58457.1"/>
    <property type="molecule type" value="Genomic_DNA"/>
</dbReference>
<name>A0AA94WMT7_9BACI</name>
<gene>
    <name evidence="1" type="ORF">FZC74_11655</name>
</gene>
<reference evidence="1 2" key="1">
    <citation type="submission" date="2019-08" db="EMBL/GenBank/DDBJ databases">
        <title>Bacillus genomes from the desert of Cuatro Cienegas, Coahuila.</title>
        <authorList>
            <person name="Olmedo-Alvarez G."/>
        </authorList>
    </citation>
    <scope>NUCLEOTIDE SEQUENCE [LARGE SCALE GENOMIC DNA]</scope>
    <source>
        <strain evidence="1 2">CH88_3T</strain>
    </source>
</reference>
<comment type="caution">
    <text evidence="1">The sequence shown here is derived from an EMBL/GenBank/DDBJ whole genome shotgun (WGS) entry which is preliminary data.</text>
</comment>
<dbReference type="Pfam" id="PF00300">
    <property type="entry name" value="His_Phos_1"/>
    <property type="match status" value="1"/>
</dbReference>
<dbReference type="Gene3D" id="3.40.50.1240">
    <property type="entry name" value="Phosphoglycerate mutase-like"/>
    <property type="match status" value="1"/>
</dbReference>
<dbReference type="AlphaFoldDB" id="A0AA94WMT7"/>
<dbReference type="PANTHER" id="PTHR48100:SF1">
    <property type="entry name" value="HISTIDINE PHOSPHATASE FAMILY PROTEIN-RELATED"/>
    <property type="match status" value="1"/>
</dbReference>
<dbReference type="SUPFAM" id="SSF53254">
    <property type="entry name" value="Phosphoglycerate mutase-like"/>
    <property type="match status" value="1"/>
</dbReference>
<evidence type="ECO:0000313" key="1">
    <source>
        <dbReference type="EMBL" id="TYS58457.1"/>
    </source>
</evidence>
<sequence length="192" mass="21812">MSKNIYIVRHCEAEGQPAESRLTEKGNEQAQELAGIFSNTPIARIVSSPFMRAIQSIEPLSKETNIKIEVDDRLAERTLSSIDLPDWMEKLEATYEDLDLKYEGGESSREAMDRIVQVVEEALETDAENTIIVTHGNIMSLLIRNYQTNFGFEDWKNLRNPDVYLLRRVDESGGGDHCLSLHPRSNTLTSIR</sequence>
<organism evidence="1 2">
    <name type="scientific">Sutcliffiella horikoshii</name>
    <dbReference type="NCBI Taxonomy" id="79883"/>
    <lineage>
        <taxon>Bacteria</taxon>
        <taxon>Bacillati</taxon>
        <taxon>Bacillota</taxon>
        <taxon>Bacilli</taxon>
        <taxon>Bacillales</taxon>
        <taxon>Bacillaceae</taxon>
        <taxon>Sutcliffiella</taxon>
    </lineage>
</organism>
<dbReference type="SMART" id="SM00855">
    <property type="entry name" value="PGAM"/>
    <property type="match status" value="1"/>
</dbReference>